<sequence length="571" mass="59812">MVDTFTPPSPGNTATPVRYLLWLVLSQKSRIAAGATLGSLWMLGLTLPPYVLSRAIDDGLSAGDTGALSLWVAVLFGVGVLNAALGIARHRTMTKIRMDASFRTVRATVRHSTRLGATLPRRVSSGEVASIGIADVQVIAQSLTVTGPGFGAVVAYIVIAALLLSISPLLAVVVLAGVPMLAITVGPLLHRLLGIGSAYREMQGALTARLVDVVTGLRVLNGLGGKDAFARHFHRESRELRDKGYRIGGVTSWVGALGVGLPALFLAVVTWLAARMAASGAISIGDLVAVYGYVAVLVVPVAFFIEGGTDITRALVCARRVIRFLNLEPEHADDGATARPPAPGAELYDPASGVRVGPGVLTALAGARPSDAEEIMDRLGRFTASDAEWGGAPLREAPLDAVRERILLADNDADFFSGSIRDVVAGAGEPDDEAVRAVLHTAVATDIVDAMADGLDSVVNARGHNLSGGQLQRLRLARALYTEPEVLLAVEPTSAVDSLTEAAMAARLRQARAGTTTVVSTTSPLVLDQADAVVYLVDGRAAATGTHHGLLRTEPGYRALVSRDAEWEPLR</sequence>
<evidence type="ECO:0000256" key="1">
    <source>
        <dbReference type="ARBA" id="ARBA00004651"/>
    </source>
</evidence>
<feature type="domain" description="ABC transporter" evidence="6">
    <location>
        <begin position="306"/>
        <end position="563"/>
    </location>
</feature>
<evidence type="ECO:0000256" key="3">
    <source>
        <dbReference type="ARBA" id="ARBA00022989"/>
    </source>
</evidence>
<feature type="transmembrane region" description="Helical" evidence="5">
    <location>
        <begin position="250"/>
        <end position="274"/>
    </location>
</feature>
<keyword evidence="8" id="KW-0067">ATP-binding</keyword>
<feature type="transmembrane region" description="Helical" evidence="5">
    <location>
        <begin position="143"/>
        <end position="164"/>
    </location>
</feature>
<keyword evidence="3 5" id="KW-1133">Transmembrane helix</keyword>
<dbReference type="RefSeq" id="WP_267944967.1">
    <property type="nucleotide sequence ID" value="NZ_JBEQNA010000018.1"/>
</dbReference>
<dbReference type="InterPro" id="IPR036640">
    <property type="entry name" value="ABC1_TM_sf"/>
</dbReference>
<comment type="subcellular location">
    <subcellularLocation>
        <location evidence="1">Cell membrane</location>
        <topology evidence="1">Multi-pass membrane protein</topology>
    </subcellularLocation>
</comment>
<evidence type="ECO:0000259" key="7">
    <source>
        <dbReference type="PROSITE" id="PS50929"/>
    </source>
</evidence>
<organism evidence="8 9">
    <name type="scientific">Nocardiopsis tropica</name>
    <dbReference type="NCBI Taxonomy" id="109330"/>
    <lineage>
        <taxon>Bacteria</taxon>
        <taxon>Bacillati</taxon>
        <taxon>Actinomycetota</taxon>
        <taxon>Actinomycetes</taxon>
        <taxon>Streptosporangiales</taxon>
        <taxon>Nocardiopsidaceae</taxon>
        <taxon>Nocardiopsis</taxon>
    </lineage>
</organism>
<evidence type="ECO:0000259" key="6">
    <source>
        <dbReference type="PROSITE" id="PS50893"/>
    </source>
</evidence>
<feature type="transmembrane region" description="Helical" evidence="5">
    <location>
        <begin position="70"/>
        <end position="88"/>
    </location>
</feature>
<dbReference type="Gene3D" id="3.40.50.300">
    <property type="entry name" value="P-loop containing nucleotide triphosphate hydrolases"/>
    <property type="match status" value="1"/>
</dbReference>
<feature type="domain" description="ABC transmembrane type-1" evidence="7">
    <location>
        <begin position="32"/>
        <end position="313"/>
    </location>
</feature>
<dbReference type="Proteomes" id="UP001432401">
    <property type="component" value="Unassembled WGS sequence"/>
</dbReference>
<feature type="transmembrane region" description="Helical" evidence="5">
    <location>
        <begin position="280"/>
        <end position="305"/>
    </location>
</feature>
<evidence type="ECO:0000313" key="9">
    <source>
        <dbReference type="Proteomes" id="UP001432401"/>
    </source>
</evidence>
<dbReference type="Gene3D" id="1.20.1560.10">
    <property type="entry name" value="ABC transporter type 1, transmembrane domain"/>
    <property type="match status" value="1"/>
</dbReference>
<dbReference type="EMBL" id="JBEQNB010000018">
    <property type="protein sequence ID" value="MES0837461.1"/>
    <property type="molecule type" value="Genomic_DNA"/>
</dbReference>
<gene>
    <name evidence="8" type="ORF">ABUK86_27040</name>
</gene>
<evidence type="ECO:0000313" key="8">
    <source>
        <dbReference type="EMBL" id="MES0837461.1"/>
    </source>
</evidence>
<feature type="transmembrane region" description="Helical" evidence="5">
    <location>
        <begin position="170"/>
        <end position="193"/>
    </location>
</feature>
<keyword evidence="2 5" id="KW-0812">Transmembrane</keyword>
<evidence type="ECO:0000256" key="4">
    <source>
        <dbReference type="ARBA" id="ARBA00023136"/>
    </source>
</evidence>
<dbReference type="PANTHER" id="PTHR43394">
    <property type="entry name" value="ATP-DEPENDENT PERMEASE MDL1, MITOCHONDRIAL"/>
    <property type="match status" value="1"/>
</dbReference>
<protein>
    <submittedName>
        <fullName evidence="8">ABC transporter ATP-binding protein</fullName>
    </submittedName>
</protein>
<keyword evidence="9" id="KW-1185">Reference proteome</keyword>
<dbReference type="CDD" id="cd07346">
    <property type="entry name" value="ABC_6TM_exporters"/>
    <property type="match status" value="1"/>
</dbReference>
<dbReference type="SUPFAM" id="SSF52540">
    <property type="entry name" value="P-loop containing nucleoside triphosphate hydrolases"/>
    <property type="match status" value="1"/>
</dbReference>
<dbReference type="PROSITE" id="PS50929">
    <property type="entry name" value="ABC_TM1F"/>
    <property type="match status" value="1"/>
</dbReference>
<dbReference type="PANTHER" id="PTHR43394:SF1">
    <property type="entry name" value="ATP-BINDING CASSETTE SUB-FAMILY B MEMBER 10, MITOCHONDRIAL"/>
    <property type="match status" value="1"/>
</dbReference>
<dbReference type="SUPFAM" id="SSF90123">
    <property type="entry name" value="ABC transporter transmembrane region"/>
    <property type="match status" value="1"/>
</dbReference>
<dbReference type="InterPro" id="IPR039421">
    <property type="entry name" value="Type_1_exporter"/>
</dbReference>
<name>A0ABV2A279_9ACTN</name>
<feature type="transmembrane region" description="Helical" evidence="5">
    <location>
        <begin position="31"/>
        <end position="50"/>
    </location>
</feature>
<dbReference type="Pfam" id="PF00664">
    <property type="entry name" value="ABC_membrane"/>
    <property type="match status" value="1"/>
</dbReference>
<proteinExistence type="predicted"/>
<keyword evidence="4 5" id="KW-0472">Membrane</keyword>
<dbReference type="Pfam" id="PF00005">
    <property type="entry name" value="ABC_tran"/>
    <property type="match status" value="1"/>
</dbReference>
<dbReference type="InterPro" id="IPR017871">
    <property type="entry name" value="ABC_transporter-like_CS"/>
</dbReference>
<accession>A0ABV2A279</accession>
<dbReference type="InterPro" id="IPR003439">
    <property type="entry name" value="ABC_transporter-like_ATP-bd"/>
</dbReference>
<comment type="caution">
    <text evidence="8">The sequence shown here is derived from an EMBL/GenBank/DDBJ whole genome shotgun (WGS) entry which is preliminary data.</text>
</comment>
<dbReference type="PROSITE" id="PS50893">
    <property type="entry name" value="ABC_TRANSPORTER_2"/>
    <property type="match status" value="1"/>
</dbReference>
<reference evidence="8 9" key="1">
    <citation type="submission" date="2024-06" db="EMBL/GenBank/DDBJ databases">
        <authorList>
            <person name="Bataeva Y.V."/>
            <person name="Grigorian L.N."/>
            <person name="Solomentsev V.I."/>
        </authorList>
    </citation>
    <scope>NUCLEOTIDE SEQUENCE [LARGE SCALE GENOMIC DNA]</scope>
    <source>
        <strain evidence="9">SCPM-O-B-12605 (RCAM04882)</strain>
    </source>
</reference>
<keyword evidence="8" id="KW-0547">Nucleotide-binding</keyword>
<dbReference type="GO" id="GO:0005524">
    <property type="term" value="F:ATP binding"/>
    <property type="evidence" value="ECO:0007669"/>
    <property type="project" value="UniProtKB-KW"/>
</dbReference>
<dbReference type="InterPro" id="IPR011527">
    <property type="entry name" value="ABC1_TM_dom"/>
</dbReference>
<evidence type="ECO:0000256" key="2">
    <source>
        <dbReference type="ARBA" id="ARBA00022692"/>
    </source>
</evidence>
<dbReference type="PROSITE" id="PS00211">
    <property type="entry name" value="ABC_TRANSPORTER_1"/>
    <property type="match status" value="1"/>
</dbReference>
<evidence type="ECO:0000256" key="5">
    <source>
        <dbReference type="SAM" id="Phobius"/>
    </source>
</evidence>
<dbReference type="InterPro" id="IPR027417">
    <property type="entry name" value="P-loop_NTPase"/>
</dbReference>